<reference evidence="3 4" key="1">
    <citation type="submission" date="2017-11" db="EMBL/GenBank/DDBJ databases">
        <title>The genome sequence of Pantoea rodasii DSM 26611.</title>
        <authorList>
            <person name="Gao J."/>
            <person name="Mao X."/>
            <person name="Sun J."/>
        </authorList>
    </citation>
    <scope>NUCLEOTIDE SEQUENCE [LARGE SCALE GENOMIC DNA]</scope>
    <source>
        <strain evidence="3 4">DSM 26611</strain>
    </source>
</reference>
<evidence type="ECO:0000313" key="4">
    <source>
        <dbReference type="Proteomes" id="UP000232062"/>
    </source>
</evidence>
<sequence>MVSRLYGTAFPLVDVTVIPDDEIMTHRSMAALNLLQKHIHRRNLSELLDRLAARLLTGHLTGLQLVSLINYLIQAGVTDDAEAFVRNLALKVSQHEEALMTIAQQLEQKGIEKGGQEGKLGLADKLLKDGIEFKSVKELTGLTDKELDKIRH</sequence>
<evidence type="ECO:0000313" key="3">
    <source>
        <dbReference type="EMBL" id="PJZ04233.1"/>
    </source>
</evidence>
<gene>
    <name evidence="3" type="ORF">PRCB_18395</name>
</gene>
<feature type="domain" description="Transposase (putative) YhgA-like" evidence="2">
    <location>
        <begin position="3"/>
        <end position="59"/>
    </location>
</feature>
<comment type="similarity">
    <text evidence="1">Belongs to the Rpn/YhgA-like nuclease family.</text>
</comment>
<dbReference type="STRING" id="1076549.HA45_12450"/>
<accession>A0A2M9W9L4</accession>
<proteinExistence type="inferred from homology"/>
<dbReference type="InterPro" id="IPR051699">
    <property type="entry name" value="Rpn/YhgA-like_nuclease"/>
</dbReference>
<dbReference type="AlphaFoldDB" id="A0A2M9W9L4"/>
<dbReference type="GO" id="GO:0006310">
    <property type="term" value="P:DNA recombination"/>
    <property type="evidence" value="ECO:0007669"/>
    <property type="project" value="TreeGrafter"/>
</dbReference>
<dbReference type="Proteomes" id="UP000232062">
    <property type="component" value="Unassembled WGS sequence"/>
</dbReference>
<dbReference type="PANTHER" id="PTHR34611">
    <property type="match status" value="1"/>
</dbReference>
<dbReference type="Pfam" id="PF04754">
    <property type="entry name" value="Transposase_31"/>
    <property type="match status" value="1"/>
</dbReference>
<protein>
    <recommendedName>
        <fullName evidence="2">Transposase (putative) YhgA-like domain-containing protein</fullName>
    </recommendedName>
</protein>
<dbReference type="InterPro" id="IPR006842">
    <property type="entry name" value="Transposase_31"/>
</dbReference>
<dbReference type="NCBIfam" id="TIGR01784">
    <property type="entry name" value="T_den_put_tspse"/>
    <property type="match status" value="1"/>
</dbReference>
<name>A0A2M9W9L4_9GAMM</name>
<comment type="caution">
    <text evidence="3">The sequence shown here is derived from an EMBL/GenBank/DDBJ whole genome shotgun (WGS) entry which is preliminary data.</text>
</comment>
<evidence type="ECO:0000256" key="1">
    <source>
        <dbReference type="ARBA" id="ARBA00009787"/>
    </source>
</evidence>
<keyword evidence="4" id="KW-1185">Reference proteome</keyword>
<evidence type="ECO:0000259" key="2">
    <source>
        <dbReference type="Pfam" id="PF04754"/>
    </source>
</evidence>
<organism evidence="3 4">
    <name type="scientific">Pantoea rodasii</name>
    <dbReference type="NCBI Taxonomy" id="1076549"/>
    <lineage>
        <taxon>Bacteria</taxon>
        <taxon>Pseudomonadati</taxon>
        <taxon>Pseudomonadota</taxon>
        <taxon>Gammaproteobacteria</taxon>
        <taxon>Enterobacterales</taxon>
        <taxon>Erwiniaceae</taxon>
        <taxon>Pantoea</taxon>
    </lineage>
</organism>
<dbReference type="GO" id="GO:1990238">
    <property type="term" value="F:double-stranded DNA endonuclease activity"/>
    <property type="evidence" value="ECO:0007669"/>
    <property type="project" value="TreeGrafter"/>
</dbReference>
<dbReference type="PANTHER" id="PTHR34611:SF4">
    <property type="entry name" value="RECOMBINATION-PROMOTING NUCLEASE PSLT051"/>
    <property type="match status" value="1"/>
</dbReference>
<dbReference type="InterPro" id="IPR010106">
    <property type="entry name" value="RpnA"/>
</dbReference>
<dbReference type="EMBL" id="PIQI01000025">
    <property type="protein sequence ID" value="PJZ04233.1"/>
    <property type="molecule type" value="Genomic_DNA"/>
</dbReference>